<dbReference type="OrthoDB" id="1594986at2759"/>
<dbReference type="PROSITE" id="PS51745">
    <property type="entry name" value="PB1"/>
    <property type="match status" value="1"/>
</dbReference>
<dbReference type="InterPro" id="IPR053793">
    <property type="entry name" value="PB1-like"/>
</dbReference>
<dbReference type="Pfam" id="PF00564">
    <property type="entry name" value="PB1"/>
    <property type="match status" value="1"/>
</dbReference>
<evidence type="ECO:0000313" key="2">
    <source>
        <dbReference type="EMBL" id="KAF2861017.1"/>
    </source>
</evidence>
<evidence type="ECO:0000259" key="1">
    <source>
        <dbReference type="PROSITE" id="PS51745"/>
    </source>
</evidence>
<organism evidence="2 3">
    <name type="scientific">Piedraia hortae CBS 480.64</name>
    <dbReference type="NCBI Taxonomy" id="1314780"/>
    <lineage>
        <taxon>Eukaryota</taxon>
        <taxon>Fungi</taxon>
        <taxon>Dikarya</taxon>
        <taxon>Ascomycota</taxon>
        <taxon>Pezizomycotina</taxon>
        <taxon>Dothideomycetes</taxon>
        <taxon>Dothideomycetidae</taxon>
        <taxon>Capnodiales</taxon>
        <taxon>Piedraiaceae</taxon>
        <taxon>Piedraia</taxon>
    </lineage>
</organism>
<dbReference type="SUPFAM" id="SSF54277">
    <property type="entry name" value="CAD &amp; PB1 domains"/>
    <property type="match status" value="1"/>
</dbReference>
<feature type="domain" description="PB1" evidence="1">
    <location>
        <begin position="11"/>
        <end position="97"/>
    </location>
</feature>
<dbReference type="Gene3D" id="3.10.20.90">
    <property type="entry name" value="Phosphatidylinositol 3-kinase Catalytic Subunit, Chain A, domain 1"/>
    <property type="match status" value="1"/>
</dbReference>
<keyword evidence="3" id="KW-1185">Reference proteome</keyword>
<protein>
    <recommendedName>
        <fullName evidence="1">PB1 domain-containing protein</fullName>
    </recommendedName>
</protein>
<gene>
    <name evidence="2" type="ORF">K470DRAFT_257361</name>
</gene>
<sequence length="97" mass="11475">MPAPPEEPPLYIRIKVSWDGVTRYVLIMRGTDFREVKKLIRERFNKPRRTPCLMKIQDPDGDKITVSDDSDWLLAVDWFQQIIAENFGQLKVWVNSR</sequence>
<dbReference type="Proteomes" id="UP000799421">
    <property type="component" value="Unassembled WGS sequence"/>
</dbReference>
<reference evidence="2" key="1">
    <citation type="journal article" date="2020" name="Stud. Mycol.">
        <title>101 Dothideomycetes genomes: a test case for predicting lifestyles and emergence of pathogens.</title>
        <authorList>
            <person name="Haridas S."/>
            <person name="Albert R."/>
            <person name="Binder M."/>
            <person name="Bloem J."/>
            <person name="Labutti K."/>
            <person name="Salamov A."/>
            <person name="Andreopoulos B."/>
            <person name="Baker S."/>
            <person name="Barry K."/>
            <person name="Bills G."/>
            <person name="Bluhm B."/>
            <person name="Cannon C."/>
            <person name="Castanera R."/>
            <person name="Culley D."/>
            <person name="Daum C."/>
            <person name="Ezra D."/>
            <person name="Gonzalez J."/>
            <person name="Henrissat B."/>
            <person name="Kuo A."/>
            <person name="Liang C."/>
            <person name="Lipzen A."/>
            <person name="Lutzoni F."/>
            <person name="Magnuson J."/>
            <person name="Mondo S."/>
            <person name="Nolan M."/>
            <person name="Ohm R."/>
            <person name="Pangilinan J."/>
            <person name="Park H.-J."/>
            <person name="Ramirez L."/>
            <person name="Alfaro M."/>
            <person name="Sun H."/>
            <person name="Tritt A."/>
            <person name="Yoshinaga Y."/>
            <person name="Zwiers L.-H."/>
            <person name="Turgeon B."/>
            <person name="Goodwin S."/>
            <person name="Spatafora J."/>
            <person name="Crous P."/>
            <person name="Grigoriev I."/>
        </authorList>
    </citation>
    <scope>NUCLEOTIDE SEQUENCE</scope>
    <source>
        <strain evidence="2">CBS 480.64</strain>
    </source>
</reference>
<dbReference type="AlphaFoldDB" id="A0A6A7C1A8"/>
<dbReference type="EMBL" id="MU005976">
    <property type="protein sequence ID" value="KAF2861017.1"/>
    <property type="molecule type" value="Genomic_DNA"/>
</dbReference>
<evidence type="ECO:0000313" key="3">
    <source>
        <dbReference type="Proteomes" id="UP000799421"/>
    </source>
</evidence>
<name>A0A6A7C1A8_9PEZI</name>
<accession>A0A6A7C1A8</accession>
<dbReference type="SMART" id="SM00666">
    <property type="entry name" value="PB1"/>
    <property type="match status" value="1"/>
</dbReference>
<dbReference type="InterPro" id="IPR000270">
    <property type="entry name" value="PB1_dom"/>
</dbReference>
<proteinExistence type="predicted"/>